<evidence type="ECO:0000313" key="2">
    <source>
        <dbReference type="Proteomes" id="UP000265703"/>
    </source>
</evidence>
<name>A0A397TK80_9GLOM</name>
<organism evidence="1 2">
    <name type="scientific">Glomus cerebriforme</name>
    <dbReference type="NCBI Taxonomy" id="658196"/>
    <lineage>
        <taxon>Eukaryota</taxon>
        <taxon>Fungi</taxon>
        <taxon>Fungi incertae sedis</taxon>
        <taxon>Mucoromycota</taxon>
        <taxon>Glomeromycotina</taxon>
        <taxon>Glomeromycetes</taxon>
        <taxon>Glomerales</taxon>
        <taxon>Glomeraceae</taxon>
        <taxon>Glomus</taxon>
    </lineage>
</organism>
<dbReference type="OrthoDB" id="10031156at2759"/>
<dbReference type="PANTHER" id="PTHR47839:SF1">
    <property type="entry name" value="DOMAIN PROTEIN, PUTATIVE (AFU_ORTHOLOGUE AFUA_6G04830)-RELATED"/>
    <property type="match status" value="1"/>
</dbReference>
<dbReference type="Proteomes" id="UP000265703">
    <property type="component" value="Unassembled WGS sequence"/>
</dbReference>
<protein>
    <submittedName>
        <fullName evidence="1">Uncharacterized protein</fullName>
    </submittedName>
</protein>
<keyword evidence="2" id="KW-1185">Reference proteome</keyword>
<reference evidence="1 2" key="1">
    <citation type="submission" date="2018-06" db="EMBL/GenBank/DDBJ databases">
        <title>Comparative genomics reveals the genomic features of Rhizophagus irregularis, R. cerebriforme, R. diaphanum and Gigaspora rosea, and their symbiotic lifestyle signature.</title>
        <authorList>
            <person name="Morin E."/>
            <person name="San Clemente H."/>
            <person name="Chen E.C.H."/>
            <person name="De La Providencia I."/>
            <person name="Hainaut M."/>
            <person name="Kuo A."/>
            <person name="Kohler A."/>
            <person name="Murat C."/>
            <person name="Tang N."/>
            <person name="Roy S."/>
            <person name="Loubradou J."/>
            <person name="Henrissat B."/>
            <person name="Grigoriev I.V."/>
            <person name="Corradi N."/>
            <person name="Roux C."/>
            <person name="Martin F.M."/>
        </authorList>
    </citation>
    <scope>NUCLEOTIDE SEQUENCE [LARGE SCALE GENOMIC DNA]</scope>
    <source>
        <strain evidence="1 2">DAOM 227022</strain>
    </source>
</reference>
<proteinExistence type="predicted"/>
<dbReference type="EMBL" id="QKYT01000017">
    <property type="protein sequence ID" value="RIA98342.1"/>
    <property type="molecule type" value="Genomic_DNA"/>
</dbReference>
<accession>A0A397TK80</accession>
<dbReference type="PANTHER" id="PTHR47839">
    <property type="entry name" value="DOMAIN PROTEIN, PUTATIVE (AFU_ORTHOLOGUE AFUA_6G04830)-RELATED"/>
    <property type="match status" value="1"/>
</dbReference>
<gene>
    <name evidence="1" type="ORF">C1645_750349</name>
</gene>
<evidence type="ECO:0000313" key="1">
    <source>
        <dbReference type="EMBL" id="RIA98342.1"/>
    </source>
</evidence>
<comment type="caution">
    <text evidence="1">The sequence shown here is derived from an EMBL/GenBank/DDBJ whole genome shotgun (WGS) entry which is preliminary data.</text>
</comment>
<feature type="non-terminal residue" evidence="1">
    <location>
        <position position="118"/>
    </location>
</feature>
<feature type="non-terminal residue" evidence="1">
    <location>
        <position position="1"/>
    </location>
</feature>
<dbReference type="AlphaFoldDB" id="A0A397TK80"/>
<sequence>PVTISSQTTQDLRNSLRDAIKFCHSNSGNLINSQGSVAIINESQSSYCDIIPGHLLYYVGTKQEVELYDPDGFNQSEILSQLNTEPLNRFISILKDIAKIFELTPQAIHIFYDNYSNF</sequence>